<organism evidence="1 2">
    <name type="scientific">Citrobacter amalonaticus Y19</name>
    <dbReference type="NCBI Taxonomy" id="1261127"/>
    <lineage>
        <taxon>Bacteria</taxon>
        <taxon>Pseudomonadati</taxon>
        <taxon>Pseudomonadota</taxon>
        <taxon>Gammaproteobacteria</taxon>
        <taxon>Enterobacterales</taxon>
        <taxon>Enterobacteriaceae</taxon>
        <taxon>Citrobacter</taxon>
    </lineage>
</organism>
<dbReference type="KEGG" id="cama:F384_26295"/>
<dbReference type="HOGENOM" id="CLU_2286498_0_0_6"/>
<name>A0A0F6U069_CITAM</name>
<reference evidence="1 2" key="1">
    <citation type="submission" date="2015-03" db="EMBL/GenBank/DDBJ databases">
        <title>Complete genome sequence of Citrobacter amalonaticus Y19.</title>
        <authorList>
            <person name="Park S."/>
        </authorList>
    </citation>
    <scope>NUCLEOTIDE SEQUENCE [LARGE SCALE GENOMIC DNA]</scope>
    <source>
        <strain evidence="1 2">Y19</strain>
        <plasmid evidence="2">Plasmid</plasmid>
    </source>
</reference>
<evidence type="ECO:0000313" key="1">
    <source>
        <dbReference type="EMBL" id="AKE62084.1"/>
    </source>
</evidence>
<protein>
    <submittedName>
        <fullName evidence="1">Uncharacterized protein</fullName>
    </submittedName>
</protein>
<sequence length="101" mass="11024">MQTLTDVFSDKANKAFHSIFADFLPASADGVMTFTVRGYGGKSASMTVPSATPVFVFGTEELADFHRSAVAGEFYIVDHGGFRTLNQQVERGRVPVIYDIL</sequence>
<dbReference type="AlphaFoldDB" id="A0A0F6U069"/>
<accession>A0A0F6U069</accession>
<evidence type="ECO:0000313" key="2">
    <source>
        <dbReference type="Proteomes" id="UP000034085"/>
    </source>
</evidence>
<gene>
    <name evidence="1" type="ORF">F384_26295</name>
</gene>
<dbReference type="EMBL" id="CP011133">
    <property type="protein sequence ID" value="AKE62084.1"/>
    <property type="molecule type" value="Genomic_DNA"/>
</dbReference>
<geneLocation type="plasmid" evidence="1">
    <name>unnamed</name>
</geneLocation>
<proteinExistence type="predicted"/>
<dbReference type="RefSeq" id="WP_008786602.1">
    <property type="nucleotide sequence ID" value="NZ_CP011133.1"/>
</dbReference>
<keyword evidence="1" id="KW-0614">Plasmid</keyword>
<dbReference type="PATRIC" id="fig|1261127.3.peg.5454"/>
<dbReference type="Proteomes" id="UP000034085">
    <property type="component" value="Plasmid"/>
</dbReference>